<feature type="region of interest" description="Disordered" evidence="13">
    <location>
        <begin position="1351"/>
        <end position="1403"/>
    </location>
</feature>
<dbReference type="SMART" id="SM00250">
    <property type="entry name" value="PLEC"/>
    <property type="match status" value="12"/>
</dbReference>
<dbReference type="Pfam" id="PF17902">
    <property type="entry name" value="SH3_10"/>
    <property type="match status" value="1"/>
</dbReference>
<dbReference type="Ensembl" id="ENSPMAT00000010248.1">
    <property type="protein sequence ID" value="ENSPMAP00000010203.1"/>
    <property type="gene ID" value="ENSPMAG00000009261.1"/>
</dbReference>
<evidence type="ECO:0000256" key="6">
    <source>
        <dbReference type="ARBA" id="ARBA00022553"/>
    </source>
</evidence>
<evidence type="ECO:0000256" key="9">
    <source>
        <dbReference type="ARBA" id="ARBA00023054"/>
    </source>
</evidence>
<keyword evidence="8" id="KW-0965">Cell junction</keyword>
<feature type="compositionally biased region" description="Low complexity" evidence="13">
    <location>
        <begin position="2349"/>
        <end position="2360"/>
    </location>
</feature>
<dbReference type="Gene3D" id="3.90.1290.10">
    <property type="entry name" value="Plakin repeat"/>
    <property type="match status" value="2"/>
</dbReference>
<dbReference type="SUPFAM" id="SSF46966">
    <property type="entry name" value="Spectrin repeat"/>
    <property type="match status" value="4"/>
</dbReference>
<dbReference type="GO" id="GO:0042060">
    <property type="term" value="P:wound healing"/>
    <property type="evidence" value="ECO:0007669"/>
    <property type="project" value="TreeGrafter"/>
</dbReference>
<sequence length="2932" mass="336644">PHPFSLPQALYNQYLQFKEMELPPKESDKMRIKTLYKSLEAWILAGRIKLPQGQHPNDVEKEWGRLIVAMLEREKELRPEIERSLEMLQRVALQIQQESGVCEEKLMRAERLLHMELHAGGTAGPGATELEVTLGELDALIRSMFANVQTLKDGRYFQAENMYRRVFQLHERVVALRSEHRTAFSPSRAAGSAVETQTARATLETQTTQTDRGSTAEEEATVSLRDLLQWVETQQVALDAAEWGTDLPAVEANLEAHRGTHRDIEAFRARLEQAKAAEPKVSSANRGTYSEYLGRLELQYTRLLNSSRGRLRHLESLERFVSRATHELMWLNAREEEEVAHDWSNRNPDVASKREYHEELMKELEKKEVELNALRDGGEQLLVQNHPARETIEAYLAAIQSQWHWILQICSCVETHLKENTTFFQVRTHVRVRVYARNVVSHSIPPQTPCKKKYIYSCAVDFELARQDEKEQLVELKRTVAGLVGRAKTIVQQKPRDPENRVAASIPIRAVCDYKQMEITIHKGEECALEDNSQRSKWRVINPTGNIATVPSVCFLVPPPNPDAMETAARIEQLYQSAMALWHQQHVNMKSVVSYLYLIKDIEIIRSWNVITIWNFSQIKPQPENQYMESLVLIFQRFLCDMKENNTYRPQDNVRTHRNRGACRLRVGSAVRAEEEGESLCGSLLSRLQKVRLRLEGCEERVIRQIRTPLDPSDPLQDSLQRIAEQEVACAAVVQDLGKVEAEMSSLDKESREALAAQPGQSHSVSSLASELALTTQKLVQVKALSTVYLERLKRMSTLVGSLQEADVLLKELEGHLYEEETVPTDPATVSTYIAQLQAWAKEAEETEGRKGGPLASLDVHLRAARESGGRMLSEHGERDPDLERVAERAEHTLERWQSARSQIRARLKELEGLAKVLRSYRESAVWLEAWLDKTMKLQEKVQASKIEDVRGLEEQLEKQKALAMDIEKNQVKVDECQKYSEQYSLAAKDYELQLMTYKAMVDTHQRSPVKRRRLLSTSDSIMQEYMTLRTRYTALVTMTSQYVKFISETLQRLQGEQQQLQQQHSEAQDALRRLADIQDELERQRQISENYARGKAQAEEEADRLRQQIHYDASKRRSYAEATSSQKEALDQQVVELRQNSNAEVRRQAALVNDAVSQRKQVEEEILIIRMELERASRRKDEAEDELDALRARAEEAERRRKAAEQETAKYRQLAETEARRKEEAEAELKKKIAAEQEAANQKRAALAEVERLKKIAEEAQNRKQQAEEEAKKQIAVAQEAFQKSAEAEIQAQKATFVELQQMQQEEQTMIVDLKREAMLRKKVADDAERAQATAKAELEMWMQKAQEALEQKNKAEELAREKSQAQQEAEKQKAAAEREAKARGEAQHLAQKQKSQAEDELGKQLKLSEKTTQQKQQAEQEVKRLLILMQDSEQQKSLLEDELQRLKAEVAEAIRQKTLLEEELAKVRSQMDELIKLRFKVEEENQLKANAEKEKTEKILEEEAAKMKQLAEEAARLKKLADEAMQHRRIMEEETSRQRAEAEKAHKEKLLIIQQASQLKDDAERVLQEQAEENERLRHLAEEEAKQRKLLEEQAAQQKQAIEVEMAEIQKHSELEIQRQKLLVEETIFQRRQIEEEIHIIRVNFENASKGKADLEKQLQKLQVATEETTRLKEKAEGEAAQLKKLAQEEAMKKKEAEQVVQKQVQAEKLAASQFQVAQEELEQLKKKAEEALALKQKAEDEAAKRVKLAEDAAQKRLAAEEKARLAALAEKDAEFNKVRQQDEEMLTKLRDEAELARKAAEEADQARLAAEQEANNLRKQAEQVFLLQSQAEEDAQLKALLQGEAERLRKEAENEAAMRARAEQEALNLKQLAEEEFERQRLLAENIMHQKETAENELAKMRHLLKKTQKQKGLLEDELNRLKAQVMEAIQQKSLVEDELAEVKAQMEDLLRLKGKTEEENRQRAAAESQNIQKILEEEATKMKSLAEEASKLRAKSEETAKLRQQAEEELAKQKALADCLAQEKMQAVEEANKLRADAEVEAEQRRLLEEQSAQQKNRQKIEQQLESKTQAFQRTLDEERRRQQEASSEADRLRQHIEELTKERAQAQEEAIREKAQAEEISRQRLEAEKQVLLKVKQLQETEVDSRSEKELKMESEVVKLRCFIVTLEQEKERLRQEAEKFHIQATQLQVAPQETTTHPKEFLQDSASQMDENEALLLKQKFLDEEKARLQKMYEEELRKTKAQLEAEAKIRHQQEEENVQLRLQMQEALQQQQQREPPMYQLQQQSSPGFGREVIDMLEQQRMQAEADKLLAEQEKDELLRKLRELEENHQRVEHEKNKTRAAEAGGATEGRPPTDGGTQEKELIRTGKKEVTFKGLRRQVTLSELLNSNILTAEMAKQLREGSRSIDEVSGTIRGYLEGTSGIAGLYIEATREKLPLYSGIKRGFLRPGTGLVLMESQAATGYMIDPVNNMKMSVDEAVKRRLVGPEYLDKLLSAERAVTGYIDKFSGEVMSLFQAMKKGLIIKEHGIRLLEAQIATGGIIDPQASHRIPVEMAYTRGLFDEEMNQILLDPSDDTKGFFDPNTEENLSYLDLFQRCIKDPATGLSLLPIKEKKKERKMSSKSSVRKRKVVIVDPDTNEELTVYEAYKRKLIDHQTYIQLSEQECEWEEITTTTGDGVVSSILVDRRTGHNFSIEEALKKGVITQSTMTQYRSGKLAITELADLLSGMWNDPVEETQPVGGILDNQKLEKISIYEALQRKLVDNFTAQRLLEIQACTGGIIDPTTGRRYNLRDAVTYGLLDNRLIQMVSVAEKAFTGYEDPITKMKVPIMVAMKKGLITYESGRRFLEAQYLTGGIVDPGTGQRITLEDSVNWGLVDLVLVQKLRDIHSHFKYLTCPKSRTRMSYKEAMDRCMVDSENGVRLLEAS</sequence>
<feature type="compositionally biased region" description="Basic and acidic residues" evidence="13">
    <location>
        <begin position="2333"/>
        <end position="2348"/>
    </location>
</feature>
<dbReference type="InterPro" id="IPR001452">
    <property type="entry name" value="SH3_domain"/>
</dbReference>
<feature type="compositionally biased region" description="Basic and acidic residues" evidence="13">
    <location>
        <begin position="2079"/>
        <end position="2098"/>
    </location>
</feature>
<comment type="similarity">
    <text evidence="3">Belongs to the plakin or cytolinker family.</text>
</comment>
<dbReference type="HOGENOM" id="CLU_000679_1_0_1"/>
<dbReference type="InterPro" id="IPR018159">
    <property type="entry name" value="Spectrin/alpha-actinin"/>
</dbReference>
<dbReference type="InterPro" id="IPR041615">
    <property type="entry name" value="Desmoplakin_SH3"/>
</dbReference>
<dbReference type="Pfam" id="PF00681">
    <property type="entry name" value="Plectin"/>
    <property type="match status" value="5"/>
</dbReference>
<dbReference type="GO" id="GO:0005200">
    <property type="term" value="F:structural constituent of cytoskeleton"/>
    <property type="evidence" value="ECO:0007669"/>
    <property type="project" value="TreeGrafter"/>
</dbReference>
<keyword evidence="7" id="KW-0677">Repeat</keyword>
<evidence type="ECO:0000256" key="5">
    <source>
        <dbReference type="ARBA" id="ARBA00022490"/>
    </source>
</evidence>
<feature type="coiled-coil region" evidence="12">
    <location>
        <begin position="2225"/>
        <end position="2277"/>
    </location>
</feature>
<dbReference type="GO" id="GO:0045104">
    <property type="term" value="P:intermediate filament cytoskeleton organization"/>
    <property type="evidence" value="ECO:0007669"/>
    <property type="project" value="InterPro"/>
</dbReference>
<dbReference type="Gene3D" id="1.20.58.1060">
    <property type="match status" value="1"/>
</dbReference>
<dbReference type="Pfam" id="PF21020">
    <property type="entry name" value="Spectrin_4"/>
    <property type="match status" value="1"/>
</dbReference>
<dbReference type="Gene3D" id="1.20.58.60">
    <property type="match status" value="4"/>
</dbReference>
<dbReference type="Gene3D" id="2.30.30.40">
    <property type="entry name" value="SH3 Domains"/>
    <property type="match status" value="1"/>
</dbReference>
<dbReference type="InterPro" id="IPR043197">
    <property type="entry name" value="Plakin"/>
</dbReference>
<dbReference type="CDD" id="cd00176">
    <property type="entry name" value="SPEC"/>
    <property type="match status" value="1"/>
</dbReference>
<dbReference type="Pfam" id="PF21097">
    <property type="entry name" value="SR_plectin_7"/>
    <property type="match status" value="1"/>
</dbReference>
<organism evidence="15">
    <name type="scientific">Petromyzon marinus</name>
    <name type="common">Sea lamprey</name>
    <dbReference type="NCBI Taxonomy" id="7757"/>
    <lineage>
        <taxon>Eukaryota</taxon>
        <taxon>Metazoa</taxon>
        <taxon>Chordata</taxon>
        <taxon>Craniata</taxon>
        <taxon>Vertebrata</taxon>
        <taxon>Cyclostomata</taxon>
        <taxon>Hyperoartia</taxon>
        <taxon>Petromyzontiformes</taxon>
        <taxon>Petromyzontidae</taxon>
        <taxon>Petromyzon</taxon>
    </lineage>
</organism>
<evidence type="ECO:0000259" key="14">
    <source>
        <dbReference type="PROSITE" id="PS50002"/>
    </source>
</evidence>
<dbReference type="GO" id="GO:0008307">
    <property type="term" value="F:structural constituent of muscle"/>
    <property type="evidence" value="ECO:0007669"/>
    <property type="project" value="TreeGrafter"/>
</dbReference>
<dbReference type="FunFam" id="1.20.58.60:FF:000010">
    <property type="entry name" value="plectin isoform X2"/>
    <property type="match status" value="1"/>
</dbReference>
<proteinExistence type="inferred from homology"/>
<evidence type="ECO:0000256" key="12">
    <source>
        <dbReference type="SAM" id="Coils"/>
    </source>
</evidence>
<dbReference type="FunFam" id="3.90.1290.10:FF:000002">
    <property type="entry name" value="Plectin a"/>
    <property type="match status" value="1"/>
</dbReference>
<dbReference type="GO" id="GO:0048471">
    <property type="term" value="C:perinuclear region of cytoplasm"/>
    <property type="evidence" value="ECO:0007669"/>
    <property type="project" value="TreeGrafter"/>
</dbReference>
<keyword evidence="10" id="KW-0206">Cytoskeleton</keyword>
<dbReference type="STRING" id="7757.ENSPMAP00000010203"/>
<evidence type="ECO:0000256" key="7">
    <source>
        <dbReference type="ARBA" id="ARBA00022737"/>
    </source>
</evidence>
<dbReference type="InterPro" id="IPR035915">
    <property type="entry name" value="Plakin_repeat_sf"/>
</dbReference>
<dbReference type="SUPFAM" id="SSF75399">
    <property type="entry name" value="Plakin repeat"/>
    <property type="match status" value="3"/>
</dbReference>
<dbReference type="Gene3D" id="3.30.160.780">
    <property type="match status" value="1"/>
</dbReference>
<feature type="compositionally biased region" description="Polar residues" evidence="13">
    <location>
        <begin position="194"/>
        <end position="213"/>
    </location>
</feature>
<accession>S4RYB2</accession>
<protein>
    <submittedName>
        <fullName evidence="15">Plectin</fullName>
    </submittedName>
</protein>
<comment type="subcellular location">
    <subcellularLocation>
        <location evidence="2">Cell junction</location>
    </subcellularLocation>
    <subcellularLocation>
        <location evidence="1">Cytoplasm</location>
        <location evidence="1">Cytoskeleton</location>
    </subcellularLocation>
</comment>
<dbReference type="GO" id="GO:0030506">
    <property type="term" value="F:ankyrin binding"/>
    <property type="evidence" value="ECO:0007669"/>
    <property type="project" value="TreeGrafter"/>
</dbReference>
<dbReference type="PANTHER" id="PTHR23169:SF20">
    <property type="entry name" value="PLECTIN"/>
    <property type="match status" value="1"/>
</dbReference>
<keyword evidence="9 12" id="KW-0175">Coiled coil</keyword>
<feature type="coiled-coil region" evidence="12">
    <location>
        <begin position="350"/>
        <end position="377"/>
    </location>
</feature>
<evidence type="ECO:0000256" key="13">
    <source>
        <dbReference type="SAM" id="MobiDB-lite"/>
    </source>
</evidence>
<evidence type="ECO:0000256" key="3">
    <source>
        <dbReference type="ARBA" id="ARBA00009109"/>
    </source>
</evidence>
<dbReference type="PANTHER" id="PTHR23169">
    <property type="entry name" value="ENVOPLAKIN"/>
    <property type="match status" value="1"/>
</dbReference>
<reference evidence="15" key="2">
    <citation type="submission" date="2025-09" db="UniProtKB">
        <authorList>
            <consortium name="Ensembl"/>
        </authorList>
    </citation>
    <scope>IDENTIFICATION</scope>
</reference>
<dbReference type="Pfam" id="PF18373">
    <property type="entry name" value="Spectrin_2"/>
    <property type="match status" value="1"/>
</dbReference>
<reference evidence="15" key="1">
    <citation type="submission" date="2025-08" db="UniProtKB">
        <authorList>
            <consortium name="Ensembl"/>
        </authorList>
    </citation>
    <scope>IDENTIFICATION</scope>
</reference>
<feature type="region of interest" description="Disordered" evidence="13">
    <location>
        <begin position="2333"/>
        <end position="2367"/>
    </location>
</feature>
<dbReference type="InterPro" id="IPR041573">
    <property type="entry name" value="Desmoplakin_Spectrin-like"/>
</dbReference>
<dbReference type="GO" id="GO:0005925">
    <property type="term" value="C:focal adhesion"/>
    <property type="evidence" value="ECO:0007669"/>
    <property type="project" value="TreeGrafter"/>
</dbReference>
<evidence type="ECO:0000256" key="4">
    <source>
        <dbReference type="ARBA" id="ARBA00022443"/>
    </source>
</evidence>
<feature type="coiled-coil region" evidence="12">
    <location>
        <begin position="887"/>
        <end position="914"/>
    </location>
</feature>
<evidence type="ECO:0000256" key="11">
    <source>
        <dbReference type="PROSITE-ProRule" id="PRU00192"/>
    </source>
</evidence>
<keyword evidence="5" id="KW-0963">Cytoplasm</keyword>
<dbReference type="FunFam" id="3.30.160.780:FF:000001">
    <property type="entry name" value="Plectin a"/>
    <property type="match status" value="1"/>
</dbReference>
<dbReference type="GeneTree" id="ENSGT00940000159045"/>
<feature type="region of interest" description="Disordered" evidence="13">
    <location>
        <begin position="2076"/>
        <end position="2098"/>
    </location>
</feature>
<feature type="region of interest" description="Disordered" evidence="13">
    <location>
        <begin position="1199"/>
        <end position="1219"/>
    </location>
</feature>
<dbReference type="GO" id="GO:0045296">
    <property type="term" value="F:cadherin binding"/>
    <property type="evidence" value="ECO:0007669"/>
    <property type="project" value="TreeGrafter"/>
</dbReference>
<evidence type="ECO:0000256" key="8">
    <source>
        <dbReference type="ARBA" id="ARBA00022949"/>
    </source>
</evidence>
<keyword evidence="6" id="KW-0597">Phosphoprotein</keyword>
<feature type="coiled-coil region" evidence="12">
    <location>
        <begin position="1410"/>
        <end position="1614"/>
    </location>
</feature>
<dbReference type="OMA" id="EERWVYR"/>
<feature type="region of interest" description="Disordered" evidence="13">
    <location>
        <begin position="185"/>
        <end position="217"/>
    </location>
</feature>
<evidence type="ECO:0000313" key="15">
    <source>
        <dbReference type="Ensembl" id="ENSPMAP00000010203.1"/>
    </source>
</evidence>
<feature type="coiled-coil region" evidence="12">
    <location>
        <begin position="1647"/>
        <end position="1748"/>
    </location>
</feature>
<dbReference type="GO" id="GO:0031581">
    <property type="term" value="P:hemidesmosome assembly"/>
    <property type="evidence" value="ECO:0007669"/>
    <property type="project" value="TreeGrafter"/>
</dbReference>
<dbReference type="GO" id="GO:0042383">
    <property type="term" value="C:sarcolemma"/>
    <property type="evidence" value="ECO:0007669"/>
    <property type="project" value="TreeGrafter"/>
</dbReference>
<feature type="domain" description="SH3" evidence="14">
    <location>
        <begin position="503"/>
        <end position="560"/>
    </location>
</feature>
<dbReference type="FunFam" id="1.20.58.60:FF:000009">
    <property type="entry name" value="dystonin isoform X1"/>
    <property type="match status" value="1"/>
</dbReference>
<dbReference type="InterPro" id="IPR049538">
    <property type="entry name" value="PCN-like_spectrin-like_rpt"/>
</dbReference>
<dbReference type="GO" id="GO:0030056">
    <property type="term" value="C:hemidesmosome"/>
    <property type="evidence" value="ECO:0007669"/>
    <property type="project" value="TreeGrafter"/>
</dbReference>
<name>S4RYB2_PETMA</name>
<dbReference type="PROSITE" id="PS50002">
    <property type="entry name" value="SH3"/>
    <property type="match status" value="1"/>
</dbReference>
<evidence type="ECO:0000256" key="1">
    <source>
        <dbReference type="ARBA" id="ARBA00004245"/>
    </source>
</evidence>
<evidence type="ECO:0000256" key="2">
    <source>
        <dbReference type="ARBA" id="ARBA00004282"/>
    </source>
</evidence>
<dbReference type="FunFam" id="3.90.1290.10:FF:000001">
    <property type="entry name" value="Plectin a"/>
    <property type="match status" value="1"/>
</dbReference>
<evidence type="ECO:0000256" key="10">
    <source>
        <dbReference type="ARBA" id="ARBA00023212"/>
    </source>
</evidence>
<dbReference type="GO" id="GO:0005882">
    <property type="term" value="C:intermediate filament"/>
    <property type="evidence" value="ECO:0007669"/>
    <property type="project" value="TreeGrafter"/>
</dbReference>
<dbReference type="InterPro" id="IPR001101">
    <property type="entry name" value="Plectin_repeat"/>
</dbReference>
<dbReference type="SMART" id="SM00150">
    <property type="entry name" value="SPEC"/>
    <property type="match status" value="3"/>
</dbReference>
<feature type="compositionally biased region" description="Basic and acidic residues" evidence="13">
    <location>
        <begin position="1351"/>
        <end position="1388"/>
    </location>
</feature>
<keyword evidence="4 11" id="KW-0728">SH3 domain</keyword>